<protein>
    <recommendedName>
        <fullName evidence="6">TrbL/VirB6 plasmid conjugal transfer protein</fullName>
    </recommendedName>
</protein>
<dbReference type="EMBL" id="NGMS01000001">
    <property type="protein sequence ID" value="OTP28356.1"/>
    <property type="molecule type" value="Genomic_DNA"/>
</dbReference>
<keyword evidence="1" id="KW-1133">Transmembrane helix</keyword>
<evidence type="ECO:0000313" key="2">
    <source>
        <dbReference type="EMBL" id="GEL80711.1"/>
    </source>
</evidence>
<gene>
    <name evidence="3" type="ORF">A5802_002097</name>
    <name evidence="2" type="ORF">EMU01_18550</name>
</gene>
<feature type="transmembrane region" description="Helical" evidence="1">
    <location>
        <begin position="211"/>
        <end position="232"/>
    </location>
</feature>
<evidence type="ECO:0000313" key="4">
    <source>
        <dbReference type="Proteomes" id="UP000195024"/>
    </source>
</evidence>
<dbReference type="Proteomes" id="UP000321175">
    <property type="component" value="Unassembled WGS sequence"/>
</dbReference>
<keyword evidence="1" id="KW-0472">Membrane</keyword>
<evidence type="ECO:0000313" key="5">
    <source>
        <dbReference type="Proteomes" id="UP000321175"/>
    </source>
</evidence>
<dbReference type="AlphaFoldDB" id="A0A1L8UW67"/>
<proteinExistence type="predicted"/>
<dbReference type="RefSeq" id="WP_071866875.1">
    <property type="nucleotide sequence ID" value="NZ_BJWA01000012.1"/>
</dbReference>
<keyword evidence="5" id="KW-1185">Reference proteome</keyword>
<dbReference type="EMBL" id="BJWA01000012">
    <property type="protein sequence ID" value="GEL80711.1"/>
    <property type="molecule type" value="Genomic_DNA"/>
</dbReference>
<evidence type="ECO:0000313" key="3">
    <source>
        <dbReference type="EMBL" id="OTP28356.1"/>
    </source>
</evidence>
<dbReference type="GeneID" id="61000306"/>
<name>A0A1L8UW67_ENTMU</name>
<organism evidence="3 4">
    <name type="scientific">Enterococcus mundtii</name>
    <dbReference type="NCBI Taxonomy" id="53346"/>
    <lineage>
        <taxon>Bacteria</taxon>
        <taxon>Bacillati</taxon>
        <taxon>Bacillota</taxon>
        <taxon>Bacilli</taxon>
        <taxon>Lactobacillales</taxon>
        <taxon>Enterococcaceae</taxon>
        <taxon>Enterococcus</taxon>
    </lineage>
</organism>
<comment type="caution">
    <text evidence="3">The sequence shown here is derived from an EMBL/GenBank/DDBJ whole genome shotgun (WGS) entry which is preliminary data.</text>
</comment>
<accession>A0A1L8UW67</accession>
<reference evidence="2 5" key="2">
    <citation type="submission" date="2019-07" db="EMBL/GenBank/DDBJ databases">
        <title>Whole genome shotgun sequence of Enterococcus mundtii NBRC 100490.</title>
        <authorList>
            <person name="Hosoyama A."/>
            <person name="Uohara A."/>
            <person name="Ohji S."/>
            <person name="Ichikawa N."/>
        </authorList>
    </citation>
    <scope>NUCLEOTIDE SEQUENCE [LARGE SCALE GENOMIC DNA]</scope>
    <source>
        <strain evidence="2 5">NBRC 100490</strain>
    </source>
</reference>
<dbReference type="Pfam" id="PF19478">
    <property type="entry name" value="TrbL_2"/>
    <property type="match status" value="1"/>
</dbReference>
<reference evidence="3 4" key="1">
    <citation type="submission" date="2017-05" db="EMBL/GenBank/DDBJ databases">
        <title>The Genome Sequence of Enterococcus mundtii 6B1_DIV0119.</title>
        <authorList>
            <consortium name="The Broad Institute Genomics Platform"/>
            <consortium name="The Broad Institute Genomic Center for Infectious Diseases"/>
            <person name="Earl A."/>
            <person name="Manson A."/>
            <person name="Schwartman J."/>
            <person name="Gilmore M."/>
            <person name="Abouelleil A."/>
            <person name="Cao P."/>
            <person name="Chapman S."/>
            <person name="Cusick C."/>
            <person name="Shea T."/>
            <person name="Young S."/>
            <person name="Neafsey D."/>
            <person name="Nusbaum C."/>
            <person name="Birren B."/>
        </authorList>
    </citation>
    <scope>NUCLEOTIDE SEQUENCE [LARGE SCALE GENOMIC DNA]</scope>
    <source>
        <strain evidence="3 4">6B1_DIV0119</strain>
    </source>
</reference>
<feature type="transmembrane region" description="Helical" evidence="1">
    <location>
        <begin position="152"/>
        <end position="176"/>
    </location>
</feature>
<feature type="transmembrane region" description="Helical" evidence="1">
    <location>
        <begin position="182"/>
        <end position="199"/>
    </location>
</feature>
<keyword evidence="1" id="KW-0812">Transmembrane</keyword>
<sequence>MDGAIEFLLQTIAEQLSLSTNHKNSLLQNLEHYLPEIYHYSVTIMESVIKPIAYSLLGFLLLIEFQQLAHRLYGKQSEFGGLDLFLPLFIKIGLTVLLLRHLMVFLNAIMDVGIFVSQGINQLEIRGVTDQTMDIFNVMEQIDQLGFFEKMVLLMILLVPLILSIIVSVLAQVLIFLRFLEMYLYLSISPLPIVALVNTELGHVGKNFFKLFGAASLQGVLLFIVLNIYPLLVSTVFSFDETQGMIAVISAIVGNCLALSMCLFYTMKWSKAIIVAA</sequence>
<evidence type="ECO:0008006" key="6">
    <source>
        <dbReference type="Google" id="ProtNLM"/>
    </source>
</evidence>
<feature type="transmembrane region" description="Helical" evidence="1">
    <location>
        <begin position="244"/>
        <end position="265"/>
    </location>
</feature>
<dbReference type="Proteomes" id="UP000195024">
    <property type="component" value="Unassembled WGS sequence"/>
</dbReference>
<evidence type="ECO:0000256" key="1">
    <source>
        <dbReference type="SAM" id="Phobius"/>
    </source>
</evidence>
<feature type="transmembrane region" description="Helical" evidence="1">
    <location>
        <begin position="52"/>
        <end position="69"/>
    </location>
</feature>
<feature type="transmembrane region" description="Helical" evidence="1">
    <location>
        <begin position="89"/>
        <end position="116"/>
    </location>
</feature>
<dbReference type="InterPro" id="IPR045798">
    <property type="entry name" value="TrbL_Firmicutes"/>
</dbReference>